<dbReference type="Proteomes" id="UP000464524">
    <property type="component" value="Chromosome"/>
</dbReference>
<feature type="domain" description="Dihydroneopterin aldolase/epimerase" evidence="9">
    <location>
        <begin position="4"/>
        <end position="114"/>
    </location>
</feature>
<organism evidence="10 11">
    <name type="scientific">Paraglaciecola mesophila</name>
    <dbReference type="NCBI Taxonomy" id="197222"/>
    <lineage>
        <taxon>Bacteria</taxon>
        <taxon>Pseudomonadati</taxon>
        <taxon>Pseudomonadota</taxon>
        <taxon>Gammaproteobacteria</taxon>
        <taxon>Alteromonadales</taxon>
        <taxon>Alteromonadaceae</taxon>
        <taxon>Paraglaciecola</taxon>
    </lineage>
</organism>
<dbReference type="EMBL" id="CP047656">
    <property type="protein sequence ID" value="QHJ11451.1"/>
    <property type="molecule type" value="Genomic_DNA"/>
</dbReference>
<keyword evidence="5 8" id="KW-0289">Folate biosynthesis</keyword>
<accession>A0A857JKE9</accession>
<keyword evidence="11" id="KW-1185">Reference proteome</keyword>
<reference evidence="10 11" key="1">
    <citation type="submission" date="2019-12" db="EMBL/GenBank/DDBJ databases">
        <title>Genome sequencing and assembly of endphytes of Porphyra tenera.</title>
        <authorList>
            <person name="Park J.M."/>
            <person name="Shin R."/>
            <person name="Jo S.H."/>
        </authorList>
    </citation>
    <scope>NUCLEOTIDE SEQUENCE [LARGE SCALE GENOMIC DNA]</scope>
    <source>
        <strain evidence="10 11">GPM4</strain>
    </source>
</reference>
<dbReference type="PANTHER" id="PTHR42844:SF1">
    <property type="entry name" value="DIHYDRONEOPTERIN ALDOLASE 1-RELATED"/>
    <property type="match status" value="1"/>
</dbReference>
<proteinExistence type="inferred from homology"/>
<evidence type="ECO:0000256" key="3">
    <source>
        <dbReference type="ARBA" id="ARBA00005013"/>
    </source>
</evidence>
<comment type="catalytic activity">
    <reaction evidence="2 8">
        <text>7,8-dihydroneopterin = 6-hydroxymethyl-7,8-dihydropterin + glycolaldehyde</text>
        <dbReference type="Rhea" id="RHEA:10540"/>
        <dbReference type="ChEBI" id="CHEBI:17001"/>
        <dbReference type="ChEBI" id="CHEBI:17071"/>
        <dbReference type="ChEBI" id="CHEBI:44841"/>
        <dbReference type="EC" id="4.1.2.25"/>
    </reaction>
</comment>
<dbReference type="PANTHER" id="PTHR42844">
    <property type="entry name" value="DIHYDRONEOPTERIN ALDOLASE 1-RELATED"/>
    <property type="match status" value="1"/>
</dbReference>
<protein>
    <recommendedName>
        <fullName evidence="8">7,8-dihydroneopterin aldolase</fullName>
        <ecNumber evidence="8">4.1.2.25</ecNumber>
    </recommendedName>
</protein>
<dbReference type="SUPFAM" id="SSF55620">
    <property type="entry name" value="Tetrahydrobiopterin biosynthesis enzymes-like"/>
    <property type="match status" value="1"/>
</dbReference>
<dbReference type="NCBIfam" id="TIGR00525">
    <property type="entry name" value="folB"/>
    <property type="match status" value="1"/>
</dbReference>
<dbReference type="CDD" id="cd00534">
    <property type="entry name" value="DHNA_DHNTPE"/>
    <property type="match status" value="1"/>
</dbReference>
<dbReference type="FunFam" id="3.30.1130.10:FF:000002">
    <property type="entry name" value="7,8-dihydroneopterin aldolase"/>
    <property type="match status" value="1"/>
</dbReference>
<dbReference type="GO" id="GO:0004150">
    <property type="term" value="F:dihydroneopterin aldolase activity"/>
    <property type="evidence" value="ECO:0007669"/>
    <property type="project" value="UniProtKB-UniRule"/>
</dbReference>
<name>A0A857JKE9_9ALTE</name>
<dbReference type="GO" id="GO:0016853">
    <property type="term" value="F:isomerase activity"/>
    <property type="evidence" value="ECO:0007669"/>
    <property type="project" value="UniProtKB-KW"/>
</dbReference>
<dbReference type="AlphaFoldDB" id="A0A857JKE9"/>
<comment type="similarity">
    <text evidence="4 8">Belongs to the DHNA family.</text>
</comment>
<dbReference type="NCBIfam" id="TIGR00526">
    <property type="entry name" value="folB_dom"/>
    <property type="match status" value="1"/>
</dbReference>
<dbReference type="EC" id="4.1.2.25" evidence="8"/>
<evidence type="ECO:0000313" key="11">
    <source>
        <dbReference type="Proteomes" id="UP000464524"/>
    </source>
</evidence>
<dbReference type="Pfam" id="PF02152">
    <property type="entry name" value="FolB"/>
    <property type="match status" value="1"/>
</dbReference>
<dbReference type="SMART" id="SM00905">
    <property type="entry name" value="FolB"/>
    <property type="match status" value="1"/>
</dbReference>
<evidence type="ECO:0000313" key="10">
    <source>
        <dbReference type="EMBL" id="QHJ11451.1"/>
    </source>
</evidence>
<comment type="pathway">
    <text evidence="3 8">Cofactor biosynthesis; tetrahydrofolate biosynthesis; 2-amino-4-hydroxy-6-hydroxymethyl-7,8-dihydropteridine diphosphate from 7,8-dihydroneopterin triphosphate: step 3/4.</text>
</comment>
<evidence type="ECO:0000259" key="9">
    <source>
        <dbReference type="SMART" id="SM00905"/>
    </source>
</evidence>
<evidence type="ECO:0000256" key="2">
    <source>
        <dbReference type="ARBA" id="ARBA00001353"/>
    </source>
</evidence>
<comment type="catalytic activity">
    <reaction evidence="1">
        <text>7,8-dihydroneopterin = 7,8-dihydromonapterin</text>
        <dbReference type="Rhea" id="RHEA:45328"/>
        <dbReference type="ChEBI" id="CHEBI:17001"/>
        <dbReference type="ChEBI" id="CHEBI:71175"/>
        <dbReference type="EC" id="5.1.99.8"/>
    </reaction>
</comment>
<dbReference type="GO" id="GO:0005737">
    <property type="term" value="C:cytoplasm"/>
    <property type="evidence" value="ECO:0007669"/>
    <property type="project" value="TreeGrafter"/>
</dbReference>
<keyword evidence="6" id="KW-0413">Isomerase</keyword>
<evidence type="ECO:0000256" key="5">
    <source>
        <dbReference type="ARBA" id="ARBA00022909"/>
    </source>
</evidence>
<gene>
    <name evidence="10" type="ORF">FX988_01680</name>
</gene>
<dbReference type="Gene3D" id="3.30.1130.10">
    <property type="match status" value="1"/>
</dbReference>
<dbReference type="GO" id="GO:0046654">
    <property type="term" value="P:tetrahydrofolate biosynthetic process"/>
    <property type="evidence" value="ECO:0007669"/>
    <property type="project" value="UniProtKB-UniRule"/>
</dbReference>
<dbReference type="InterPro" id="IPR006156">
    <property type="entry name" value="Dihydroneopterin_aldolase"/>
</dbReference>
<dbReference type="InterPro" id="IPR043133">
    <property type="entry name" value="GTP-CH-I_C/QueF"/>
</dbReference>
<dbReference type="GO" id="GO:0046656">
    <property type="term" value="P:folic acid biosynthetic process"/>
    <property type="evidence" value="ECO:0007669"/>
    <property type="project" value="UniProtKB-UniRule"/>
</dbReference>
<evidence type="ECO:0000256" key="7">
    <source>
        <dbReference type="ARBA" id="ARBA00023239"/>
    </source>
</evidence>
<sequence>MDKIYIEGLEVQSLIGVYDWERDATQRLLVDIVLFSDLQKPAYSDDVADTLNYAEVAEAVAQVAKQSKFALIEALAQAMITHVFETFPVQKITLKLSKPDILADAQNVAVEFTRERKDT</sequence>
<dbReference type="InterPro" id="IPR006157">
    <property type="entry name" value="FolB_dom"/>
</dbReference>
<dbReference type="OrthoDB" id="9810587at2"/>
<evidence type="ECO:0000256" key="1">
    <source>
        <dbReference type="ARBA" id="ARBA00000693"/>
    </source>
</evidence>
<evidence type="ECO:0000256" key="8">
    <source>
        <dbReference type="RuleBase" id="RU362079"/>
    </source>
</evidence>
<evidence type="ECO:0000256" key="6">
    <source>
        <dbReference type="ARBA" id="ARBA00023235"/>
    </source>
</evidence>
<evidence type="ECO:0000256" key="4">
    <source>
        <dbReference type="ARBA" id="ARBA00005708"/>
    </source>
</evidence>
<dbReference type="KEGG" id="pmes:FX988_01680"/>
<keyword evidence="7 8" id="KW-0456">Lyase</keyword>
<dbReference type="UniPathway" id="UPA00077">
    <property type="reaction ID" value="UER00154"/>
</dbReference>
<comment type="function">
    <text evidence="8">Catalyzes the conversion of 7,8-dihydroneopterin to 6-hydroxymethyl-7,8-dihydropterin.</text>
</comment>
<dbReference type="RefSeq" id="WP_160179194.1">
    <property type="nucleotide sequence ID" value="NZ_CP047656.1"/>
</dbReference>